<keyword evidence="5" id="KW-1185">Reference proteome</keyword>
<dbReference type="InterPro" id="IPR040452">
    <property type="entry name" value="SfsA_C"/>
</dbReference>
<feature type="domain" description="SfsA N-terminal OB" evidence="3">
    <location>
        <begin position="21"/>
        <end position="86"/>
    </location>
</feature>
<proteinExistence type="inferred from homology"/>
<evidence type="ECO:0000256" key="1">
    <source>
        <dbReference type="HAMAP-Rule" id="MF_00095"/>
    </source>
</evidence>
<reference evidence="4 5" key="1">
    <citation type="journal article" date="2003" name="Int. J. Syst. Evol. Microbiol.">
        <title>Bacillus nealsonii sp. nov., isolated from a spacecraft-assembly facility, whose spores are gamma-radiation resistant.</title>
        <authorList>
            <person name="Venkateswaran K."/>
            <person name="Kempf M."/>
            <person name="Chen F."/>
            <person name="Satomi M."/>
            <person name="Nicholson W."/>
            <person name="Kern R."/>
        </authorList>
    </citation>
    <scope>NUCLEOTIDE SEQUENCE [LARGE SCALE GENOMIC DNA]</scope>
    <source>
        <strain evidence="4 5">FO-92</strain>
    </source>
</reference>
<dbReference type="OrthoDB" id="9802365at2"/>
<dbReference type="NCBIfam" id="TIGR00230">
    <property type="entry name" value="sfsA"/>
    <property type="match status" value="1"/>
</dbReference>
<evidence type="ECO:0000313" key="4">
    <source>
        <dbReference type="EMBL" id="PKG23666.1"/>
    </source>
</evidence>
<dbReference type="PANTHER" id="PTHR30545:SF2">
    <property type="entry name" value="SUGAR FERMENTATION STIMULATION PROTEIN A"/>
    <property type="match status" value="1"/>
</dbReference>
<dbReference type="Gene3D" id="2.40.50.580">
    <property type="match status" value="1"/>
</dbReference>
<accession>A0A2N0Z2C9</accession>
<dbReference type="CDD" id="cd22359">
    <property type="entry name" value="SfsA-like_bacterial"/>
    <property type="match status" value="1"/>
</dbReference>
<organism evidence="4 5">
    <name type="scientific">Niallia nealsonii</name>
    <dbReference type="NCBI Taxonomy" id="115979"/>
    <lineage>
        <taxon>Bacteria</taxon>
        <taxon>Bacillati</taxon>
        <taxon>Bacillota</taxon>
        <taxon>Bacilli</taxon>
        <taxon>Bacillales</taxon>
        <taxon>Bacillaceae</taxon>
        <taxon>Niallia</taxon>
    </lineage>
</organism>
<evidence type="ECO:0000313" key="5">
    <source>
        <dbReference type="Proteomes" id="UP000233375"/>
    </source>
</evidence>
<evidence type="ECO:0000259" key="3">
    <source>
        <dbReference type="Pfam" id="PF17746"/>
    </source>
</evidence>
<protein>
    <recommendedName>
        <fullName evidence="1">Sugar fermentation stimulation protein homolog</fullName>
    </recommendedName>
</protein>
<dbReference type="InterPro" id="IPR041465">
    <property type="entry name" value="SfsA_N"/>
</dbReference>
<dbReference type="EMBL" id="PISE01000021">
    <property type="protein sequence ID" value="PKG23666.1"/>
    <property type="molecule type" value="Genomic_DNA"/>
</dbReference>
<dbReference type="HAMAP" id="MF_00095">
    <property type="entry name" value="SfsA"/>
    <property type="match status" value="1"/>
</dbReference>
<comment type="similarity">
    <text evidence="1">Belongs to the SfsA family.</text>
</comment>
<comment type="caution">
    <text evidence="4">The sequence shown here is derived from an EMBL/GenBank/DDBJ whole genome shotgun (WGS) entry which is preliminary data.</text>
</comment>
<evidence type="ECO:0000259" key="2">
    <source>
        <dbReference type="Pfam" id="PF03749"/>
    </source>
</evidence>
<feature type="domain" description="Sugar fermentation stimulation protein C-terminal" evidence="2">
    <location>
        <begin position="90"/>
        <end position="227"/>
    </location>
</feature>
<dbReference type="Gene3D" id="3.40.1350.60">
    <property type="match status" value="1"/>
</dbReference>
<dbReference type="GO" id="GO:0003677">
    <property type="term" value="F:DNA binding"/>
    <property type="evidence" value="ECO:0007669"/>
    <property type="project" value="InterPro"/>
</dbReference>
<sequence>MKENISIEFPVLLSKMIFKSRPNRFILHCYSEETNSLEVVHLADPGRLKELLLEDTIVYVLPSANPNRKTKWTAMLVESCGVFVSVNTAYPNKLAEKMLKEEIIPELAEYKWVKSEYMLGNSRWDFLLEHKDGTSLLLEVKSVTLTEKGIGMFPDAVTKRGKKHVQEITEIHQRGQLKTAILFIAQREDIKLITSAPHIDAEFAEALVEAENAGVHLIGYNCILTKEKISWNQAVPVIAKKKL</sequence>
<dbReference type="AlphaFoldDB" id="A0A2N0Z2C9"/>
<dbReference type="RefSeq" id="WP_101177175.1">
    <property type="nucleotide sequence ID" value="NZ_PISE01000021.1"/>
</dbReference>
<dbReference type="InterPro" id="IPR005224">
    <property type="entry name" value="SfsA"/>
</dbReference>
<gene>
    <name evidence="1 4" type="primary">sfsA</name>
    <name evidence="4" type="ORF">CWS01_10605</name>
</gene>
<name>A0A2N0Z2C9_9BACI</name>
<dbReference type="Pfam" id="PF17746">
    <property type="entry name" value="SfsA_N"/>
    <property type="match status" value="1"/>
</dbReference>
<dbReference type="Proteomes" id="UP000233375">
    <property type="component" value="Unassembled WGS sequence"/>
</dbReference>
<dbReference type="PANTHER" id="PTHR30545">
    <property type="entry name" value="SUGAR FERMENTATION STIMULATION PROTEIN A"/>
    <property type="match status" value="1"/>
</dbReference>
<dbReference type="Pfam" id="PF03749">
    <property type="entry name" value="SfsA"/>
    <property type="match status" value="1"/>
</dbReference>